<dbReference type="AlphaFoldDB" id="W4M6G2"/>
<dbReference type="Pfam" id="PF00122">
    <property type="entry name" value="E1-E2_ATPase"/>
    <property type="match status" value="1"/>
</dbReference>
<dbReference type="HOGENOM" id="CLU_989319_0_0_7"/>
<comment type="similarity">
    <text evidence="1">Belongs to the cation transport ATPase (P-type) (TC 3.A.3) family. Type IB subfamily.</text>
</comment>
<dbReference type="InterPro" id="IPR008250">
    <property type="entry name" value="ATPase_P-typ_transduc_dom_A_sf"/>
</dbReference>
<keyword evidence="4" id="KW-1185">Reference proteome</keyword>
<dbReference type="GO" id="GO:0022857">
    <property type="term" value="F:transmembrane transporter activity"/>
    <property type="evidence" value="ECO:0007669"/>
    <property type="project" value="TreeGrafter"/>
</dbReference>
<evidence type="ECO:0000313" key="3">
    <source>
        <dbReference type="EMBL" id="ETX05232.1"/>
    </source>
</evidence>
<dbReference type="InterPro" id="IPR051014">
    <property type="entry name" value="Cation_Transport_ATPase_IB"/>
</dbReference>
<accession>W4M6G2</accession>
<evidence type="ECO:0000259" key="2">
    <source>
        <dbReference type="Pfam" id="PF00122"/>
    </source>
</evidence>
<dbReference type="PANTHER" id="PTHR48085">
    <property type="entry name" value="CADMIUM/ZINC-TRANSPORTING ATPASE HMA2-RELATED"/>
    <property type="match status" value="1"/>
</dbReference>
<dbReference type="SUPFAM" id="SSF81653">
    <property type="entry name" value="Calcium ATPase, transduction domain A"/>
    <property type="match status" value="1"/>
</dbReference>
<dbReference type="InterPro" id="IPR059000">
    <property type="entry name" value="ATPase_P-type_domA"/>
</dbReference>
<dbReference type="Proteomes" id="UP000019140">
    <property type="component" value="Unassembled WGS sequence"/>
</dbReference>
<name>W4M6G2_9BACT</name>
<dbReference type="GO" id="GO:0016020">
    <property type="term" value="C:membrane"/>
    <property type="evidence" value="ECO:0007669"/>
    <property type="project" value="TreeGrafter"/>
</dbReference>
<proteinExistence type="inferred from homology"/>
<dbReference type="PANTHER" id="PTHR48085:SF5">
    <property type="entry name" value="CADMIUM_ZINC-TRANSPORTING ATPASE HMA4-RELATED"/>
    <property type="match status" value="1"/>
</dbReference>
<feature type="domain" description="P-type ATPase A" evidence="2">
    <location>
        <begin position="177"/>
        <end position="261"/>
    </location>
</feature>
<comment type="caution">
    <text evidence="3">The sequence shown here is derived from an EMBL/GenBank/DDBJ whole genome shotgun (WGS) entry which is preliminary data.</text>
</comment>
<protein>
    <recommendedName>
        <fullName evidence="2">P-type ATPase A domain-containing protein</fullName>
    </recommendedName>
</protein>
<gene>
    <name evidence="3" type="ORF">ETSY2_24190</name>
</gene>
<evidence type="ECO:0000256" key="1">
    <source>
        <dbReference type="ARBA" id="ARBA00006024"/>
    </source>
</evidence>
<dbReference type="Gene3D" id="2.70.150.10">
    <property type="entry name" value="Calcium-transporting ATPase, cytoplasmic transduction domain A"/>
    <property type="match status" value="1"/>
</dbReference>
<reference evidence="3 4" key="1">
    <citation type="journal article" date="2014" name="Nature">
        <title>An environmental bacterial taxon with a large and distinct metabolic repertoire.</title>
        <authorList>
            <person name="Wilson M.C."/>
            <person name="Mori T."/>
            <person name="Ruckert C."/>
            <person name="Uria A.R."/>
            <person name="Helf M.J."/>
            <person name="Takada K."/>
            <person name="Gernert C."/>
            <person name="Steffens U.A."/>
            <person name="Heycke N."/>
            <person name="Schmitt S."/>
            <person name="Rinke C."/>
            <person name="Helfrich E.J."/>
            <person name="Brachmann A.O."/>
            <person name="Gurgui C."/>
            <person name="Wakimoto T."/>
            <person name="Kracht M."/>
            <person name="Crusemann M."/>
            <person name="Hentschel U."/>
            <person name="Abe I."/>
            <person name="Matsunaga S."/>
            <person name="Kalinowski J."/>
            <person name="Takeyama H."/>
            <person name="Piel J."/>
        </authorList>
    </citation>
    <scope>NUCLEOTIDE SEQUENCE [LARGE SCALE GENOMIC DNA]</scope>
    <source>
        <strain evidence="4">TSY2</strain>
    </source>
</reference>
<dbReference type="EMBL" id="AZHX01001008">
    <property type="protein sequence ID" value="ETX05232.1"/>
    <property type="molecule type" value="Genomic_DNA"/>
</dbReference>
<organism evidence="3 4">
    <name type="scientific">Candidatus Entotheonella gemina</name>
    <dbReference type="NCBI Taxonomy" id="1429439"/>
    <lineage>
        <taxon>Bacteria</taxon>
        <taxon>Pseudomonadati</taxon>
        <taxon>Nitrospinota/Tectimicrobiota group</taxon>
        <taxon>Candidatus Tectimicrobiota</taxon>
        <taxon>Candidatus Entotheonellia</taxon>
        <taxon>Candidatus Entotheonellales</taxon>
        <taxon>Candidatus Entotheonellaceae</taxon>
        <taxon>Candidatus Entotheonella</taxon>
    </lineage>
</organism>
<sequence>MLLVTACIAGGVTYAGLKTLVKLRLRKRKNWLIRVNDQAADHASSAASDSSQALDRSTDPLYFRLASVSLGLSTAGSLIYAPLGLVSVPLTVYVSLPVFENAYTALFKEVRFKMAIVHATIVVGTLATQHYVYASLFNWFHYYLAFAAEQLRAFNRVLTAELEHSYRQFMSQVYGASPRTVWVMTSGVGVEIPFEDLRVGDVIVVSAGEVVPVEGTIVEGTAEVVQFRPTRAVRPLEKRPGDSVVPSTMILSGKMNIRVVHL</sequence>
<evidence type="ECO:0000313" key="4">
    <source>
        <dbReference type="Proteomes" id="UP000019140"/>
    </source>
</evidence>